<dbReference type="GO" id="GO:0008033">
    <property type="term" value="P:tRNA processing"/>
    <property type="evidence" value="ECO:0007669"/>
    <property type="project" value="UniProtKB-KW"/>
</dbReference>
<evidence type="ECO:0000256" key="1">
    <source>
        <dbReference type="ARBA" id="ARBA00004496"/>
    </source>
</evidence>
<dbReference type="KEGG" id="lul:LPB138_00350"/>
<dbReference type="GO" id="GO:0061710">
    <property type="term" value="F:L-threonylcarbamoyladenylate synthase"/>
    <property type="evidence" value="ECO:0007669"/>
    <property type="project" value="UniProtKB-EC"/>
</dbReference>
<sequence length="186" mass="20789">MKTELQNTIRSLQNNEIILYPTDTVWGIGCDATNVDAVRKIYQIKRREASKSMIILVNSLEMLQNYISNIPDSIIDILSNTLKPTTIIYNNPKGLAQNVVAEDNTVAIRIVNDEFCQKLIQKFGKPIVSTSANISGQPTPKSFDEISESILHSVDYVVNLHREKLNISPSSIIKLNTDGSISTLRE</sequence>
<evidence type="ECO:0000256" key="10">
    <source>
        <dbReference type="ARBA" id="ARBA00029774"/>
    </source>
</evidence>
<proteinExistence type="inferred from homology"/>
<comment type="subcellular location">
    <subcellularLocation>
        <location evidence="1">Cytoplasm</location>
    </subcellularLocation>
</comment>
<dbReference type="Proteomes" id="UP000176050">
    <property type="component" value="Chromosome"/>
</dbReference>
<dbReference type="OrthoDB" id="9814580at2"/>
<comment type="catalytic activity">
    <reaction evidence="11">
        <text>L-threonine + hydrogencarbonate + ATP = L-threonylcarbamoyladenylate + diphosphate + H2O</text>
        <dbReference type="Rhea" id="RHEA:36407"/>
        <dbReference type="ChEBI" id="CHEBI:15377"/>
        <dbReference type="ChEBI" id="CHEBI:17544"/>
        <dbReference type="ChEBI" id="CHEBI:30616"/>
        <dbReference type="ChEBI" id="CHEBI:33019"/>
        <dbReference type="ChEBI" id="CHEBI:57926"/>
        <dbReference type="ChEBI" id="CHEBI:73682"/>
        <dbReference type="EC" id="2.7.7.87"/>
    </reaction>
</comment>
<evidence type="ECO:0000313" key="14">
    <source>
        <dbReference type="Proteomes" id="UP000176050"/>
    </source>
</evidence>
<evidence type="ECO:0000256" key="4">
    <source>
        <dbReference type="ARBA" id="ARBA00022490"/>
    </source>
</evidence>
<dbReference type="Pfam" id="PF01300">
    <property type="entry name" value="Sua5_yciO_yrdC"/>
    <property type="match status" value="1"/>
</dbReference>
<dbReference type="RefSeq" id="WP_070238119.1">
    <property type="nucleotide sequence ID" value="NZ_CP017478.1"/>
</dbReference>
<dbReference type="InterPro" id="IPR050156">
    <property type="entry name" value="TC-AMP_synthase_SUA5"/>
</dbReference>
<evidence type="ECO:0000259" key="12">
    <source>
        <dbReference type="PROSITE" id="PS51163"/>
    </source>
</evidence>
<accession>A0A1D8PBK0</accession>
<dbReference type="InterPro" id="IPR017945">
    <property type="entry name" value="DHBP_synth_RibB-like_a/b_dom"/>
</dbReference>
<keyword evidence="5" id="KW-0808">Transferase</keyword>
<evidence type="ECO:0000256" key="9">
    <source>
        <dbReference type="ARBA" id="ARBA00022840"/>
    </source>
</evidence>
<protein>
    <recommendedName>
        <fullName evidence="10">L-threonylcarbamoyladenylate synthase</fullName>
        <ecNumber evidence="3">2.7.7.87</ecNumber>
    </recommendedName>
    <alternativeName>
        <fullName evidence="10">L-threonylcarbamoyladenylate synthase</fullName>
    </alternativeName>
</protein>
<dbReference type="AlphaFoldDB" id="A0A1D8PBK0"/>
<evidence type="ECO:0000256" key="6">
    <source>
        <dbReference type="ARBA" id="ARBA00022694"/>
    </source>
</evidence>
<evidence type="ECO:0000256" key="7">
    <source>
        <dbReference type="ARBA" id="ARBA00022695"/>
    </source>
</evidence>
<dbReference type="GO" id="GO:0005737">
    <property type="term" value="C:cytoplasm"/>
    <property type="evidence" value="ECO:0007669"/>
    <property type="project" value="UniProtKB-SubCell"/>
</dbReference>
<dbReference type="GO" id="GO:0000049">
    <property type="term" value="F:tRNA binding"/>
    <property type="evidence" value="ECO:0007669"/>
    <property type="project" value="TreeGrafter"/>
</dbReference>
<dbReference type="InterPro" id="IPR006070">
    <property type="entry name" value="Sua5-like_dom"/>
</dbReference>
<dbReference type="EC" id="2.7.7.87" evidence="3"/>
<feature type="domain" description="YrdC-like" evidence="12">
    <location>
        <begin position="2"/>
        <end position="186"/>
    </location>
</feature>
<keyword evidence="9" id="KW-0067">ATP-binding</keyword>
<dbReference type="GO" id="GO:0003725">
    <property type="term" value="F:double-stranded RNA binding"/>
    <property type="evidence" value="ECO:0007669"/>
    <property type="project" value="InterPro"/>
</dbReference>
<dbReference type="PANTHER" id="PTHR17490:SF16">
    <property type="entry name" value="THREONYLCARBAMOYL-AMP SYNTHASE"/>
    <property type="match status" value="1"/>
</dbReference>
<keyword evidence="8" id="KW-0547">Nucleotide-binding</keyword>
<dbReference type="PROSITE" id="PS51163">
    <property type="entry name" value="YRDC"/>
    <property type="match status" value="1"/>
</dbReference>
<gene>
    <name evidence="13" type="ORF">LPB138_00350</name>
</gene>
<evidence type="ECO:0000256" key="11">
    <source>
        <dbReference type="ARBA" id="ARBA00048366"/>
    </source>
</evidence>
<dbReference type="PANTHER" id="PTHR17490">
    <property type="entry name" value="SUA5"/>
    <property type="match status" value="1"/>
</dbReference>
<dbReference type="Gene3D" id="3.90.870.10">
    <property type="entry name" value="DHBP synthase"/>
    <property type="match status" value="1"/>
</dbReference>
<keyword evidence="14" id="KW-1185">Reference proteome</keyword>
<keyword evidence="7" id="KW-0548">Nucleotidyltransferase</keyword>
<dbReference type="NCBIfam" id="TIGR00057">
    <property type="entry name" value="L-threonylcarbamoyladenylate synthase"/>
    <property type="match status" value="1"/>
</dbReference>
<evidence type="ECO:0000313" key="13">
    <source>
        <dbReference type="EMBL" id="AOW21959.1"/>
    </source>
</evidence>
<reference evidence="13 14" key="1">
    <citation type="submission" date="2016-10" db="EMBL/GenBank/DDBJ databases">
        <title>Lutibacter sp. LPB0138, isolated from marine gastropod.</title>
        <authorList>
            <person name="Kim E."/>
            <person name="Yi H."/>
        </authorList>
    </citation>
    <scope>NUCLEOTIDE SEQUENCE [LARGE SCALE GENOMIC DNA]</scope>
    <source>
        <strain evidence="13 14">LPB0138</strain>
    </source>
</reference>
<keyword evidence="6" id="KW-0819">tRNA processing</keyword>
<dbReference type="SUPFAM" id="SSF55821">
    <property type="entry name" value="YrdC/RibB"/>
    <property type="match status" value="1"/>
</dbReference>
<dbReference type="GO" id="GO:0005524">
    <property type="term" value="F:ATP binding"/>
    <property type="evidence" value="ECO:0007669"/>
    <property type="project" value="UniProtKB-KW"/>
</dbReference>
<organism evidence="13 14">
    <name type="scientific">Urechidicola croceus</name>
    <dbReference type="NCBI Taxonomy" id="1850246"/>
    <lineage>
        <taxon>Bacteria</taxon>
        <taxon>Pseudomonadati</taxon>
        <taxon>Bacteroidota</taxon>
        <taxon>Flavobacteriia</taxon>
        <taxon>Flavobacteriales</taxon>
        <taxon>Flavobacteriaceae</taxon>
        <taxon>Urechidicola</taxon>
    </lineage>
</organism>
<evidence type="ECO:0000256" key="5">
    <source>
        <dbReference type="ARBA" id="ARBA00022679"/>
    </source>
</evidence>
<evidence type="ECO:0000256" key="2">
    <source>
        <dbReference type="ARBA" id="ARBA00007663"/>
    </source>
</evidence>
<comment type="similarity">
    <text evidence="2">Belongs to the SUA5 family.</text>
</comment>
<evidence type="ECO:0000256" key="8">
    <source>
        <dbReference type="ARBA" id="ARBA00022741"/>
    </source>
</evidence>
<evidence type="ECO:0000256" key="3">
    <source>
        <dbReference type="ARBA" id="ARBA00012584"/>
    </source>
</evidence>
<name>A0A1D8PBK0_9FLAO</name>
<dbReference type="GO" id="GO:0006450">
    <property type="term" value="P:regulation of translational fidelity"/>
    <property type="evidence" value="ECO:0007669"/>
    <property type="project" value="TreeGrafter"/>
</dbReference>
<dbReference type="STRING" id="1850246.LPB138_00350"/>
<dbReference type="EMBL" id="CP017478">
    <property type="protein sequence ID" value="AOW21959.1"/>
    <property type="molecule type" value="Genomic_DNA"/>
</dbReference>
<keyword evidence="4" id="KW-0963">Cytoplasm</keyword>